<dbReference type="PANTHER" id="PTHR38436:SF1">
    <property type="entry name" value="ESTER CYCLASE"/>
    <property type="match status" value="1"/>
</dbReference>
<dbReference type="AlphaFoldDB" id="A0A024GY31"/>
<dbReference type="OrthoDB" id="129343at2"/>
<protein>
    <submittedName>
        <fullName evidence="1">SnoaL-like polyketide cyclase family protein</fullName>
    </submittedName>
</protein>
<sequence length="137" mass="15334">MTEELRERMDRFVEFINSADGRIGDEIISPSATFHVPFLPEPVQGPGGYLKIIGIMRQAFPDVQWSLEETVIEGNTVAARFILRGTHQGDFLGVPATGKQIQTQAMNIYRFTNGQISEEHGLPDLFGLMMQIRPIDA</sequence>
<dbReference type="Proteomes" id="UP000035722">
    <property type="component" value="Unassembled WGS sequence"/>
</dbReference>
<accession>A0A024GY31</accession>
<evidence type="ECO:0000313" key="1">
    <source>
        <dbReference type="EMBL" id="CCQ44497.1"/>
    </source>
</evidence>
<dbReference type="EMBL" id="CAQI01000027">
    <property type="protein sequence ID" value="CCQ44497.1"/>
    <property type="molecule type" value="Genomic_DNA"/>
</dbReference>
<comment type="caution">
    <text evidence="1">The sequence shown here is derived from an EMBL/GenBank/DDBJ whole genome shotgun (WGS) entry which is preliminary data.</text>
</comment>
<dbReference type="Gene3D" id="3.10.450.50">
    <property type="match status" value="1"/>
</dbReference>
<dbReference type="GO" id="GO:0030638">
    <property type="term" value="P:polyketide metabolic process"/>
    <property type="evidence" value="ECO:0007669"/>
    <property type="project" value="InterPro"/>
</dbReference>
<dbReference type="InterPro" id="IPR032710">
    <property type="entry name" value="NTF2-like_dom_sf"/>
</dbReference>
<proteinExistence type="predicted"/>
<dbReference type="PANTHER" id="PTHR38436">
    <property type="entry name" value="POLYKETIDE CYCLASE SNOAL-LIKE DOMAIN"/>
    <property type="match status" value="1"/>
</dbReference>
<dbReference type="STRING" id="861266.ARTSIC4J27_423"/>
<evidence type="ECO:0000313" key="2">
    <source>
        <dbReference type="Proteomes" id="UP000035722"/>
    </source>
</evidence>
<organism evidence="1 2">
    <name type="scientific">Pseudarthrobacter siccitolerans</name>
    <dbReference type="NCBI Taxonomy" id="861266"/>
    <lineage>
        <taxon>Bacteria</taxon>
        <taxon>Bacillati</taxon>
        <taxon>Actinomycetota</taxon>
        <taxon>Actinomycetes</taxon>
        <taxon>Micrococcales</taxon>
        <taxon>Micrococcaceae</taxon>
        <taxon>Pseudarthrobacter</taxon>
    </lineage>
</organism>
<dbReference type="InterPro" id="IPR009959">
    <property type="entry name" value="Cyclase_SnoaL-like"/>
</dbReference>
<dbReference type="Pfam" id="PF07366">
    <property type="entry name" value="SnoaL"/>
    <property type="match status" value="1"/>
</dbReference>
<gene>
    <name evidence="1" type="ORF">ARTSIC4J27_423</name>
</gene>
<reference evidence="2" key="1">
    <citation type="journal article" date="2014" name="Genome Announc.">
        <title>Genome Sequence of Arthrobacter siccitolerans 4J27, a Xeroprotectant-Producing Desiccation-Tolerant Microorganism.</title>
        <authorList>
            <person name="Manzanera M."/>
            <person name="Santa-Cruz-Calvo L."/>
            <person name="Vilchez J.I."/>
            <person name="Garcia-Fontana C."/>
            <person name="Silva-Castro G.A."/>
            <person name="Calvo C."/>
            <person name="Gonzalez-Lopez J."/>
        </authorList>
    </citation>
    <scope>NUCLEOTIDE SEQUENCE [LARGE SCALE GENOMIC DNA]</scope>
    <source>
        <strain evidence="2">4J27</strain>
    </source>
</reference>
<dbReference type="SUPFAM" id="SSF54427">
    <property type="entry name" value="NTF2-like"/>
    <property type="match status" value="1"/>
</dbReference>
<dbReference type="RefSeq" id="WP_050053565.1">
    <property type="nucleotide sequence ID" value="NZ_CAQI01000027.1"/>
</dbReference>
<keyword evidence="2" id="KW-1185">Reference proteome</keyword>
<name>A0A024GY31_9MICC</name>